<gene>
    <name evidence="1" type="ORF">OXX778_LOCUS11086</name>
</gene>
<dbReference type="Proteomes" id="UP000663879">
    <property type="component" value="Unassembled WGS sequence"/>
</dbReference>
<evidence type="ECO:0000313" key="1">
    <source>
        <dbReference type="EMBL" id="CAF0894590.1"/>
    </source>
</evidence>
<comment type="caution">
    <text evidence="1">The sequence shown here is derived from an EMBL/GenBank/DDBJ whole genome shotgun (WGS) entry which is preliminary data.</text>
</comment>
<accession>A0A813Z7L1</accession>
<dbReference type="EMBL" id="CAJNOC010001835">
    <property type="protein sequence ID" value="CAF0894590.1"/>
    <property type="molecule type" value="Genomic_DNA"/>
</dbReference>
<reference evidence="1" key="1">
    <citation type="submission" date="2021-02" db="EMBL/GenBank/DDBJ databases">
        <authorList>
            <person name="Nowell W R."/>
        </authorList>
    </citation>
    <scope>NUCLEOTIDE SEQUENCE</scope>
    <source>
        <strain evidence="1">Ploen Becks lab</strain>
    </source>
</reference>
<organism evidence="1 2">
    <name type="scientific">Brachionus calyciflorus</name>
    <dbReference type="NCBI Taxonomy" id="104777"/>
    <lineage>
        <taxon>Eukaryota</taxon>
        <taxon>Metazoa</taxon>
        <taxon>Spiralia</taxon>
        <taxon>Gnathifera</taxon>
        <taxon>Rotifera</taxon>
        <taxon>Eurotatoria</taxon>
        <taxon>Monogononta</taxon>
        <taxon>Pseudotrocha</taxon>
        <taxon>Ploima</taxon>
        <taxon>Brachionidae</taxon>
        <taxon>Brachionus</taxon>
    </lineage>
</organism>
<sequence>MNDFKNAKKFWKFYSPLVKIKSDKSSNGTTINIKVNEKIVDEKEELCDIFNNFFTTIKSSSNVPIENSIAFINDNFANSNSNFLPDFKFSFNNSNEINDSISDLNYSSGAGVCGIPTMCLKNSSFKFKSIIAYLLNFKTRSQ</sequence>
<name>A0A813Z7L1_9BILA</name>
<proteinExistence type="predicted"/>
<evidence type="ECO:0000313" key="2">
    <source>
        <dbReference type="Proteomes" id="UP000663879"/>
    </source>
</evidence>
<keyword evidence="2" id="KW-1185">Reference proteome</keyword>
<protein>
    <submittedName>
        <fullName evidence="1">Uncharacterized protein</fullName>
    </submittedName>
</protein>
<dbReference type="AlphaFoldDB" id="A0A813Z7L1"/>